<protein>
    <submittedName>
        <fullName evidence="2">Uncharacterized protein</fullName>
    </submittedName>
</protein>
<accession>A0A1Z4BSJ7</accession>
<keyword evidence="3" id="KW-1185">Reference proteome</keyword>
<dbReference type="Proteomes" id="UP000197007">
    <property type="component" value="Chromosome"/>
</dbReference>
<proteinExistence type="predicted"/>
<keyword evidence="1" id="KW-0812">Transmembrane</keyword>
<keyword evidence="1" id="KW-1133">Transmembrane helix</keyword>
<evidence type="ECO:0000313" key="2">
    <source>
        <dbReference type="EMBL" id="ASF44238.1"/>
    </source>
</evidence>
<feature type="transmembrane region" description="Helical" evidence="1">
    <location>
        <begin position="6"/>
        <end position="23"/>
    </location>
</feature>
<sequence>MDNYTYYILLLLLFLAIAIHNMYRLKRERDKLRKENNTLHSIISNRLGNILGTPDGGKQYNFSKFKELEKEIEQQ</sequence>
<dbReference type="AlphaFoldDB" id="A0A1Z4BSJ7"/>
<dbReference type="KEGG" id="capn:CBG49_14670"/>
<reference evidence="3" key="1">
    <citation type="submission" date="2017-06" db="EMBL/GenBank/DDBJ databases">
        <title>Complete genome sequence of Capnocytophaga sp. KCOM 1579 (=ChDC OS43) isolated from a human refractory periapical abscess lesion.</title>
        <authorList>
            <person name="Kook J.-K."/>
            <person name="Park S.-N."/>
            <person name="Lim Y.K."/>
            <person name="Roh H."/>
        </authorList>
    </citation>
    <scope>NUCLEOTIDE SEQUENCE [LARGE SCALE GENOMIC DNA]</scope>
    <source>
        <strain evidence="3">ChDC OS43</strain>
    </source>
</reference>
<organism evidence="2 3">
    <name type="scientific">Capnocytophaga endodontalis</name>
    <dbReference type="NCBI Taxonomy" id="2708117"/>
    <lineage>
        <taxon>Bacteria</taxon>
        <taxon>Pseudomonadati</taxon>
        <taxon>Bacteroidota</taxon>
        <taxon>Flavobacteriia</taxon>
        <taxon>Flavobacteriales</taxon>
        <taxon>Flavobacteriaceae</taxon>
        <taxon>Capnocytophaga</taxon>
    </lineage>
</organism>
<gene>
    <name evidence="2" type="ORF">CBG49_14670</name>
</gene>
<keyword evidence="1" id="KW-0472">Membrane</keyword>
<name>A0A1Z4BSJ7_9FLAO</name>
<evidence type="ECO:0000313" key="3">
    <source>
        <dbReference type="Proteomes" id="UP000197007"/>
    </source>
</evidence>
<dbReference type="EMBL" id="CP022022">
    <property type="protein sequence ID" value="ASF44238.1"/>
    <property type="molecule type" value="Genomic_DNA"/>
</dbReference>
<evidence type="ECO:0000256" key="1">
    <source>
        <dbReference type="SAM" id="Phobius"/>
    </source>
</evidence>